<evidence type="ECO:0000259" key="1">
    <source>
        <dbReference type="Pfam" id="PF12776"/>
    </source>
</evidence>
<dbReference type="InterPro" id="IPR024752">
    <property type="entry name" value="Myb/SANT-like_dom"/>
</dbReference>
<comment type="caution">
    <text evidence="2">The sequence shown here is derived from an EMBL/GenBank/DDBJ whole genome shotgun (WGS) entry which is preliminary data.</text>
</comment>
<sequence length="133" mass="14899">MRDHCIWSLADETRLVDYIADKHSKAGDGTNFTRTFWNNAALHMAAGPVPEGAPKMADSCQSKWSRISTLFKVVNKLSNASGVLYDFEKGANIDDEGETMWMDYISKNPDAKAFKNKGWLHFEKLQGVIPVTT</sequence>
<accession>A0A9P7ELG7</accession>
<dbReference type="GeneID" id="64623629"/>
<dbReference type="EMBL" id="JABBWG010000003">
    <property type="protein sequence ID" value="KAG1824455.1"/>
    <property type="molecule type" value="Genomic_DNA"/>
</dbReference>
<gene>
    <name evidence="2" type="ORF">BJ212DRAFT_1242844</name>
</gene>
<feature type="domain" description="Myb/SANT-like" evidence="1">
    <location>
        <begin position="7"/>
        <end position="90"/>
    </location>
</feature>
<feature type="non-terminal residue" evidence="2">
    <location>
        <position position="133"/>
    </location>
</feature>
<name>A0A9P7ELG7_9AGAM</name>
<dbReference type="AlphaFoldDB" id="A0A9P7ELG7"/>
<evidence type="ECO:0000313" key="3">
    <source>
        <dbReference type="Proteomes" id="UP000807769"/>
    </source>
</evidence>
<reference evidence="2" key="1">
    <citation type="journal article" date="2020" name="New Phytol.">
        <title>Comparative genomics reveals dynamic genome evolution in host specialist ectomycorrhizal fungi.</title>
        <authorList>
            <person name="Lofgren L.A."/>
            <person name="Nguyen N.H."/>
            <person name="Vilgalys R."/>
            <person name="Ruytinx J."/>
            <person name="Liao H.L."/>
            <person name="Branco S."/>
            <person name="Kuo A."/>
            <person name="LaButti K."/>
            <person name="Lipzen A."/>
            <person name="Andreopoulos W."/>
            <person name="Pangilinan J."/>
            <person name="Riley R."/>
            <person name="Hundley H."/>
            <person name="Na H."/>
            <person name="Barry K."/>
            <person name="Grigoriev I.V."/>
            <person name="Stajich J.E."/>
            <person name="Kennedy P.G."/>
        </authorList>
    </citation>
    <scope>NUCLEOTIDE SEQUENCE</scope>
    <source>
        <strain evidence="2">MN1</strain>
    </source>
</reference>
<evidence type="ECO:0000313" key="2">
    <source>
        <dbReference type="EMBL" id="KAG1824455.1"/>
    </source>
</evidence>
<dbReference type="Pfam" id="PF12776">
    <property type="entry name" value="Myb_DNA-bind_3"/>
    <property type="match status" value="1"/>
</dbReference>
<protein>
    <recommendedName>
        <fullName evidence="1">Myb/SANT-like domain-containing protein</fullName>
    </recommendedName>
</protein>
<dbReference type="RefSeq" id="XP_041198172.1">
    <property type="nucleotide sequence ID" value="XM_041329612.1"/>
</dbReference>
<organism evidence="2 3">
    <name type="scientific">Suillus subaureus</name>
    <dbReference type="NCBI Taxonomy" id="48587"/>
    <lineage>
        <taxon>Eukaryota</taxon>
        <taxon>Fungi</taxon>
        <taxon>Dikarya</taxon>
        <taxon>Basidiomycota</taxon>
        <taxon>Agaricomycotina</taxon>
        <taxon>Agaricomycetes</taxon>
        <taxon>Agaricomycetidae</taxon>
        <taxon>Boletales</taxon>
        <taxon>Suillineae</taxon>
        <taxon>Suillaceae</taxon>
        <taxon>Suillus</taxon>
    </lineage>
</organism>
<dbReference type="Proteomes" id="UP000807769">
    <property type="component" value="Unassembled WGS sequence"/>
</dbReference>
<proteinExistence type="predicted"/>
<keyword evidence="3" id="KW-1185">Reference proteome</keyword>
<dbReference type="OrthoDB" id="2689355at2759"/>